<feature type="transmembrane region" description="Helical" evidence="6">
    <location>
        <begin position="6"/>
        <end position="26"/>
    </location>
</feature>
<dbReference type="PANTHER" id="PTHR11662:SF415">
    <property type="entry name" value="AT30085P-RELATED"/>
    <property type="match status" value="1"/>
</dbReference>
<feature type="region of interest" description="Disordered" evidence="5">
    <location>
        <begin position="108"/>
        <end position="128"/>
    </location>
</feature>
<dbReference type="GO" id="GO:0016020">
    <property type="term" value="C:membrane"/>
    <property type="evidence" value="ECO:0007669"/>
    <property type="project" value="UniProtKB-SubCell"/>
</dbReference>
<dbReference type="SUPFAM" id="SSF103473">
    <property type="entry name" value="MFS general substrate transporter"/>
    <property type="match status" value="1"/>
</dbReference>
<evidence type="ECO:0008006" key="9">
    <source>
        <dbReference type="Google" id="ProtNLM"/>
    </source>
</evidence>
<dbReference type="GO" id="GO:0022857">
    <property type="term" value="F:transmembrane transporter activity"/>
    <property type="evidence" value="ECO:0007669"/>
    <property type="project" value="TreeGrafter"/>
</dbReference>
<keyword evidence="4 6" id="KW-0472">Membrane</keyword>
<evidence type="ECO:0000256" key="4">
    <source>
        <dbReference type="ARBA" id="ARBA00023136"/>
    </source>
</evidence>
<keyword evidence="2 6" id="KW-0812">Transmembrane</keyword>
<evidence type="ECO:0000313" key="8">
    <source>
        <dbReference type="Proteomes" id="UP000051574"/>
    </source>
</evidence>
<dbReference type="AlphaFoldDB" id="A0A0T6AT20"/>
<comment type="caution">
    <text evidence="7">The sequence shown here is derived from an EMBL/GenBank/DDBJ whole genome shotgun (WGS) entry which is preliminary data.</text>
</comment>
<dbReference type="OrthoDB" id="2985014at2759"/>
<feature type="transmembrane region" description="Helical" evidence="6">
    <location>
        <begin position="72"/>
        <end position="93"/>
    </location>
</feature>
<name>A0A0T6AT20_9SCAR</name>
<evidence type="ECO:0000256" key="6">
    <source>
        <dbReference type="SAM" id="Phobius"/>
    </source>
</evidence>
<dbReference type="EMBL" id="LJIG01022894">
    <property type="protein sequence ID" value="KRT78185.1"/>
    <property type="molecule type" value="Genomic_DNA"/>
</dbReference>
<protein>
    <recommendedName>
        <fullName evidence="9">Membrane transporter</fullName>
    </recommendedName>
</protein>
<gene>
    <name evidence="7" type="ORF">AMK59_6818</name>
</gene>
<keyword evidence="3 6" id="KW-1133">Transmembrane helix</keyword>
<dbReference type="InterPro" id="IPR036259">
    <property type="entry name" value="MFS_trans_sf"/>
</dbReference>
<reference evidence="7 8" key="1">
    <citation type="submission" date="2015-09" db="EMBL/GenBank/DDBJ databases">
        <title>Draft genome of the scarab beetle Oryctes borbonicus.</title>
        <authorList>
            <person name="Meyer J.M."/>
            <person name="Markov G.V."/>
            <person name="Baskaran P."/>
            <person name="Herrmann M."/>
            <person name="Sommer R.J."/>
            <person name="Roedelsperger C."/>
        </authorList>
    </citation>
    <scope>NUCLEOTIDE SEQUENCE [LARGE SCALE GENOMIC DNA]</scope>
    <source>
        <strain evidence="7">OB123</strain>
        <tissue evidence="7">Whole animal</tissue>
    </source>
</reference>
<comment type="subcellular location">
    <subcellularLocation>
        <location evidence="1">Membrane</location>
        <topology evidence="1">Multi-pass membrane protein</topology>
    </subcellularLocation>
</comment>
<sequence length="128" mass="14194">MECAGTMVFIMFAIGMLFKGCCYAGVKVNHLDMSINFCGILMALINGIGAITGVISSFLLSAIASNNTLSEWMILFWILLGAAVATDIFYCIFTPDGREKWDYPPEEMAEYEEAQEEKNKQKVAKKAK</sequence>
<dbReference type="PANTHER" id="PTHR11662">
    <property type="entry name" value="SOLUTE CARRIER FAMILY 17"/>
    <property type="match status" value="1"/>
</dbReference>
<evidence type="ECO:0000256" key="5">
    <source>
        <dbReference type="SAM" id="MobiDB-lite"/>
    </source>
</evidence>
<keyword evidence="8" id="KW-1185">Reference proteome</keyword>
<organism evidence="7 8">
    <name type="scientific">Oryctes borbonicus</name>
    <dbReference type="NCBI Taxonomy" id="1629725"/>
    <lineage>
        <taxon>Eukaryota</taxon>
        <taxon>Metazoa</taxon>
        <taxon>Ecdysozoa</taxon>
        <taxon>Arthropoda</taxon>
        <taxon>Hexapoda</taxon>
        <taxon>Insecta</taxon>
        <taxon>Pterygota</taxon>
        <taxon>Neoptera</taxon>
        <taxon>Endopterygota</taxon>
        <taxon>Coleoptera</taxon>
        <taxon>Polyphaga</taxon>
        <taxon>Scarabaeiformia</taxon>
        <taxon>Scarabaeidae</taxon>
        <taxon>Dynastinae</taxon>
        <taxon>Oryctes</taxon>
    </lineage>
</organism>
<evidence type="ECO:0000256" key="2">
    <source>
        <dbReference type="ARBA" id="ARBA00022692"/>
    </source>
</evidence>
<dbReference type="GO" id="GO:0006820">
    <property type="term" value="P:monoatomic anion transport"/>
    <property type="evidence" value="ECO:0007669"/>
    <property type="project" value="TreeGrafter"/>
</dbReference>
<feature type="transmembrane region" description="Helical" evidence="6">
    <location>
        <begin position="38"/>
        <end position="60"/>
    </location>
</feature>
<proteinExistence type="predicted"/>
<accession>A0A0T6AT20</accession>
<evidence type="ECO:0000256" key="3">
    <source>
        <dbReference type="ARBA" id="ARBA00022989"/>
    </source>
</evidence>
<dbReference type="Proteomes" id="UP000051574">
    <property type="component" value="Unassembled WGS sequence"/>
</dbReference>
<evidence type="ECO:0000313" key="7">
    <source>
        <dbReference type="EMBL" id="KRT78185.1"/>
    </source>
</evidence>
<dbReference type="InterPro" id="IPR050382">
    <property type="entry name" value="MFS_Na/Anion_cotransporter"/>
</dbReference>
<evidence type="ECO:0000256" key="1">
    <source>
        <dbReference type="ARBA" id="ARBA00004141"/>
    </source>
</evidence>